<dbReference type="GO" id="GO:0008299">
    <property type="term" value="P:isoprenoid biosynthetic process"/>
    <property type="evidence" value="ECO:0007669"/>
    <property type="project" value="InterPro"/>
</dbReference>
<comment type="cofactor">
    <cofactor evidence="1">
        <name>Mg(2+)</name>
        <dbReference type="ChEBI" id="CHEBI:18420"/>
    </cofactor>
</comment>
<keyword evidence="4" id="KW-0479">Metal-binding</keyword>
<evidence type="ECO:0000256" key="5">
    <source>
        <dbReference type="ARBA" id="ARBA00022842"/>
    </source>
</evidence>
<dbReference type="PROSITE" id="PS00444">
    <property type="entry name" value="POLYPRENYL_SYNTHASE_2"/>
    <property type="match status" value="1"/>
</dbReference>
<dbReference type="CDD" id="cd00685">
    <property type="entry name" value="Trans_IPPS_HT"/>
    <property type="match status" value="1"/>
</dbReference>
<dbReference type="GO" id="GO:0046872">
    <property type="term" value="F:metal ion binding"/>
    <property type="evidence" value="ECO:0007669"/>
    <property type="project" value="UniProtKB-KW"/>
</dbReference>
<dbReference type="Pfam" id="PF00348">
    <property type="entry name" value="polyprenyl_synt"/>
    <property type="match status" value="1"/>
</dbReference>
<evidence type="ECO:0000256" key="2">
    <source>
        <dbReference type="ARBA" id="ARBA00006706"/>
    </source>
</evidence>
<dbReference type="PANTHER" id="PTHR12001">
    <property type="entry name" value="GERANYLGERANYL PYROPHOSPHATE SYNTHASE"/>
    <property type="match status" value="1"/>
</dbReference>
<dbReference type="SFLD" id="SFLDG01017">
    <property type="entry name" value="Polyprenyl_Transferase_Like"/>
    <property type="match status" value="1"/>
</dbReference>
<proteinExistence type="inferred from homology"/>
<keyword evidence="5" id="KW-0460">Magnesium</keyword>
<sequence>MNAERGALVQPSTGRLRARIDDVLTTFLGAQLYKIGDREIHTVFTTVTEFILHGGKRIRPVLCYWGWRGAGGGEGQEILRVAAALEVFHAFCLIHDDIMDGSDLRRGRPTVHRVLADRHARSRRRGNSERFGAASAILLGDLCMTWADELLRTSGLDAPRLATAHRHYNRMRSELFYGQYLDMLEQSRGPSCAGRSMTIVRYKTAKYTAERPLQLGGVLAGASPALLAAYSGFGLALGEAFQLRDDLLGAFGDPAVTGKPSIDDFRQGKPTVLIAHALRRAAPAQRRLIDALYGTSQIDEAGAGRLREVLRDTGAVAAVEAMIAERGERALSILTTAPVHPSARQALSELTTAALHRTA</sequence>
<dbReference type="EMBL" id="SMKU01000567">
    <property type="protein sequence ID" value="TDD61430.1"/>
    <property type="molecule type" value="Genomic_DNA"/>
</dbReference>
<dbReference type="InterPro" id="IPR000092">
    <property type="entry name" value="Polyprenyl_synt"/>
</dbReference>
<protein>
    <submittedName>
        <fullName evidence="7">Polyprenyl synthetase family protein</fullName>
    </submittedName>
</protein>
<dbReference type="PROSITE" id="PS00723">
    <property type="entry name" value="POLYPRENYL_SYNTHASE_1"/>
    <property type="match status" value="1"/>
</dbReference>
<dbReference type="Gene3D" id="1.10.600.10">
    <property type="entry name" value="Farnesyl Diphosphate Synthase"/>
    <property type="match status" value="1"/>
</dbReference>
<evidence type="ECO:0000256" key="4">
    <source>
        <dbReference type="ARBA" id="ARBA00022723"/>
    </source>
</evidence>
<keyword evidence="3 6" id="KW-0808">Transferase</keyword>
<evidence type="ECO:0000256" key="3">
    <source>
        <dbReference type="ARBA" id="ARBA00022679"/>
    </source>
</evidence>
<evidence type="ECO:0000256" key="1">
    <source>
        <dbReference type="ARBA" id="ARBA00001946"/>
    </source>
</evidence>
<comment type="similarity">
    <text evidence="2 6">Belongs to the FPP/GGPP synthase family.</text>
</comment>
<name>A0A4R4ZSS4_9ACTN</name>
<gene>
    <name evidence="7" type="ORF">E1298_45380</name>
</gene>
<dbReference type="OrthoDB" id="4497239at2"/>
<evidence type="ECO:0000256" key="6">
    <source>
        <dbReference type="RuleBase" id="RU004466"/>
    </source>
</evidence>
<dbReference type="SUPFAM" id="SSF48576">
    <property type="entry name" value="Terpenoid synthases"/>
    <property type="match status" value="1"/>
</dbReference>
<dbReference type="Proteomes" id="UP000294513">
    <property type="component" value="Unassembled WGS sequence"/>
</dbReference>
<dbReference type="PANTHER" id="PTHR12001:SF85">
    <property type="entry name" value="SHORT CHAIN ISOPRENYL DIPHOSPHATE SYNTHASE"/>
    <property type="match status" value="1"/>
</dbReference>
<evidence type="ECO:0000313" key="8">
    <source>
        <dbReference type="Proteomes" id="UP000294513"/>
    </source>
</evidence>
<dbReference type="GO" id="GO:0004659">
    <property type="term" value="F:prenyltransferase activity"/>
    <property type="evidence" value="ECO:0007669"/>
    <property type="project" value="InterPro"/>
</dbReference>
<dbReference type="RefSeq" id="WP_131903561.1">
    <property type="nucleotide sequence ID" value="NZ_SMKU01000567.1"/>
</dbReference>
<keyword evidence="8" id="KW-1185">Reference proteome</keyword>
<comment type="caution">
    <text evidence="7">The sequence shown here is derived from an EMBL/GenBank/DDBJ whole genome shotgun (WGS) entry which is preliminary data.</text>
</comment>
<dbReference type="AlphaFoldDB" id="A0A4R4ZSS4"/>
<organism evidence="7 8">
    <name type="scientific">Actinomadura rubrisoli</name>
    <dbReference type="NCBI Taxonomy" id="2530368"/>
    <lineage>
        <taxon>Bacteria</taxon>
        <taxon>Bacillati</taxon>
        <taxon>Actinomycetota</taxon>
        <taxon>Actinomycetes</taxon>
        <taxon>Streptosporangiales</taxon>
        <taxon>Thermomonosporaceae</taxon>
        <taxon>Actinomadura</taxon>
    </lineage>
</organism>
<dbReference type="SFLD" id="SFLDS00005">
    <property type="entry name" value="Isoprenoid_Synthase_Type_I"/>
    <property type="match status" value="1"/>
</dbReference>
<reference evidence="7 8" key="1">
    <citation type="submission" date="2019-03" db="EMBL/GenBank/DDBJ databases">
        <title>Draft genome sequences of novel Actinobacteria.</title>
        <authorList>
            <person name="Sahin N."/>
            <person name="Ay H."/>
            <person name="Saygin H."/>
        </authorList>
    </citation>
    <scope>NUCLEOTIDE SEQUENCE [LARGE SCALE GENOMIC DNA]</scope>
    <source>
        <strain evidence="7 8">H3C3</strain>
    </source>
</reference>
<dbReference type="InterPro" id="IPR008949">
    <property type="entry name" value="Isoprenoid_synthase_dom_sf"/>
</dbReference>
<accession>A0A4R4ZSS4</accession>
<evidence type="ECO:0000313" key="7">
    <source>
        <dbReference type="EMBL" id="TDD61430.1"/>
    </source>
</evidence>
<dbReference type="InterPro" id="IPR033749">
    <property type="entry name" value="Polyprenyl_synt_CS"/>
</dbReference>